<reference evidence="3 4" key="1">
    <citation type="submission" date="2018-01" db="EMBL/GenBank/DDBJ databases">
        <title>Whole genome analyses suggest that Burkholderia sensu lato contains two further novel genera in the rhizoxinica-symbiotica group Mycetohabitans gen. nov., and Trinickia gen. nov.: implications for the evolution of diazotrophy and nodulation in the Burkholderiaceae.</title>
        <authorList>
            <person name="Estrada-de los Santos P."/>
            <person name="Palmer M."/>
            <person name="Chavez-Ramirez B."/>
            <person name="Beukes C."/>
            <person name="Steenkamp E.T."/>
            <person name="Hirsch A.M."/>
            <person name="Manyaka P."/>
            <person name="Maluk M."/>
            <person name="Lafos M."/>
            <person name="Crook M."/>
            <person name="Gross E."/>
            <person name="Simon M.F."/>
            <person name="Bueno dos Reis Junior F."/>
            <person name="Poole P.S."/>
            <person name="Venter S.N."/>
            <person name="James E.K."/>
        </authorList>
    </citation>
    <scope>NUCLEOTIDE SEQUENCE [LARGE SCALE GENOMIC DNA]</scope>
    <source>
        <strain evidence="3 4">GIMN1.004</strain>
    </source>
</reference>
<accession>A0A2N7W164</accession>
<evidence type="ECO:0000313" key="3">
    <source>
        <dbReference type="EMBL" id="PMS23159.1"/>
    </source>
</evidence>
<feature type="compositionally biased region" description="Pro residues" evidence="1">
    <location>
        <begin position="208"/>
        <end position="219"/>
    </location>
</feature>
<dbReference type="RefSeq" id="WP_102643848.1">
    <property type="nucleotide sequence ID" value="NZ_PNYA01000002.1"/>
</dbReference>
<keyword evidence="2" id="KW-0812">Transmembrane</keyword>
<dbReference type="InterPro" id="IPR007498">
    <property type="entry name" value="PqiA-like"/>
</dbReference>
<dbReference type="AlphaFoldDB" id="A0A2N7W164"/>
<evidence type="ECO:0000256" key="2">
    <source>
        <dbReference type="SAM" id="Phobius"/>
    </source>
</evidence>
<feature type="transmembrane region" description="Helical" evidence="2">
    <location>
        <begin position="140"/>
        <end position="158"/>
    </location>
</feature>
<evidence type="ECO:0000313" key="4">
    <source>
        <dbReference type="Proteomes" id="UP000235616"/>
    </source>
</evidence>
<evidence type="ECO:0000256" key="1">
    <source>
        <dbReference type="SAM" id="MobiDB-lite"/>
    </source>
</evidence>
<feature type="transmembrane region" description="Helical" evidence="2">
    <location>
        <begin position="170"/>
        <end position="188"/>
    </location>
</feature>
<feature type="transmembrane region" description="Helical" evidence="2">
    <location>
        <begin position="47"/>
        <end position="67"/>
    </location>
</feature>
<comment type="caution">
    <text evidence="3">The sequence shown here is derived from an EMBL/GenBank/DDBJ whole genome shotgun (WGS) entry which is preliminary data.</text>
</comment>
<dbReference type="OrthoDB" id="9807787at2"/>
<keyword evidence="4" id="KW-1185">Reference proteome</keyword>
<dbReference type="Pfam" id="PF04403">
    <property type="entry name" value="PqiA"/>
    <property type="match status" value="1"/>
</dbReference>
<dbReference type="EMBL" id="PNYA01000002">
    <property type="protein sequence ID" value="PMS23159.1"/>
    <property type="molecule type" value="Genomic_DNA"/>
</dbReference>
<keyword evidence="2" id="KW-0472">Membrane</keyword>
<feature type="region of interest" description="Disordered" evidence="1">
    <location>
        <begin position="207"/>
        <end position="228"/>
    </location>
</feature>
<keyword evidence="2" id="KW-1133">Transmembrane helix</keyword>
<name>A0A2N7W164_9BURK</name>
<gene>
    <name evidence="3" type="ORF">C0Z18_02840</name>
</gene>
<sequence length="228" mass="24575">MNRNDLIACHDCDALLQKPRDCGKGSLRCPRCGAILHRPSAIQLERITALTLAALFTFLIAQAFPIVELDLNGVTSQTTLIGALVALWNEGMELVAIAVFCSTFLFPLIELTALLYVLVPIRAGVVPVGFNLVLRAIQFVRPWGMIEVLMLGILVTIVKMTSLARVIPEAALFAFGALTLMLAVVVMFDPRALWDIADGILARQRHGVPPPPPASPATPAPSGHGQPR</sequence>
<dbReference type="Proteomes" id="UP000235616">
    <property type="component" value="Unassembled WGS sequence"/>
</dbReference>
<protein>
    <submittedName>
        <fullName evidence="3">Paraquat-inducible protein A</fullName>
    </submittedName>
</protein>
<proteinExistence type="predicted"/>
<organism evidence="3 4">
    <name type="scientific">Trinickia dabaoshanensis</name>
    <dbReference type="NCBI Taxonomy" id="564714"/>
    <lineage>
        <taxon>Bacteria</taxon>
        <taxon>Pseudomonadati</taxon>
        <taxon>Pseudomonadota</taxon>
        <taxon>Betaproteobacteria</taxon>
        <taxon>Burkholderiales</taxon>
        <taxon>Burkholderiaceae</taxon>
        <taxon>Trinickia</taxon>
    </lineage>
</organism>